<dbReference type="Proteomes" id="UP000655225">
    <property type="component" value="Unassembled WGS sequence"/>
</dbReference>
<organism evidence="2 3">
    <name type="scientific">Tetracentron sinense</name>
    <name type="common">Spur-leaf</name>
    <dbReference type="NCBI Taxonomy" id="13715"/>
    <lineage>
        <taxon>Eukaryota</taxon>
        <taxon>Viridiplantae</taxon>
        <taxon>Streptophyta</taxon>
        <taxon>Embryophyta</taxon>
        <taxon>Tracheophyta</taxon>
        <taxon>Spermatophyta</taxon>
        <taxon>Magnoliopsida</taxon>
        <taxon>Trochodendrales</taxon>
        <taxon>Trochodendraceae</taxon>
        <taxon>Tetracentron</taxon>
    </lineage>
</organism>
<dbReference type="EMBL" id="JABCRI010000020">
    <property type="protein sequence ID" value="KAF8388511.1"/>
    <property type="molecule type" value="Genomic_DNA"/>
</dbReference>
<protein>
    <submittedName>
        <fullName evidence="2">Uncharacterized protein</fullName>
    </submittedName>
</protein>
<dbReference type="Gene3D" id="2.60.120.620">
    <property type="entry name" value="q2cbj1_9rhob like domain"/>
    <property type="match status" value="1"/>
</dbReference>
<comment type="caution">
    <text evidence="2">The sequence shown here is derived from an EMBL/GenBank/DDBJ whole genome shotgun (WGS) entry which is preliminary data.</text>
</comment>
<feature type="region of interest" description="Disordered" evidence="1">
    <location>
        <begin position="466"/>
        <end position="497"/>
    </location>
</feature>
<dbReference type="OrthoDB" id="420380at2759"/>
<keyword evidence="3" id="KW-1185">Reference proteome</keyword>
<evidence type="ECO:0000313" key="3">
    <source>
        <dbReference type="Proteomes" id="UP000655225"/>
    </source>
</evidence>
<dbReference type="AlphaFoldDB" id="A0A834YK12"/>
<dbReference type="PANTHER" id="PTHR33699">
    <property type="entry name" value="EXPRESSED PROTEIN"/>
    <property type="match status" value="1"/>
</dbReference>
<sequence>MFYKFSNLDFGAELILKNSLVSLRPYMIDVGVEGHFLHALNQGISLEGRLNPFHLFFPINNDTLTEATNRKDVFSNALGGVTVKEQVRSVLCSSSVKNTEKSREDGVPNQSVKMVFECLCIRDLAIFSDWDGCLNDLEFHSDVTALFERDGLSSLLLKREGQSYIARSKGLMFTTIVVYSGISEAKSFGVRKGLRVMLGQVLFNLKRGGQRVATMLMYLSDNVEGGETYFPMAGSGQCSCGGKIVNGMSVKPNKGDAVLFWSMDHLVQGCKPPFVRIVLIVGGEIVSLEIYNGASPGLSWLQGSRMFSIAACRSREVSIFKQKEKNFGLILVGRASDKDTSIVTSIRFKVTPCSEHFAPCKSRPSILTLMPRGASPEQSSRGKATCRRTPSKMLRASHVPAFGTWDYANDLPITQYFESARHPAFLPYYSSRDRAFYCHDLKAPPRTVVPRRKRKVSGRRYRHVKEQKRQVRVSDLMEQPLPQQAKPPPPPPRAPKAVDEDLYKIPPELLHTNPRRPSNAVSELVFEEEMVLVASIRMKCRLAATISSGNHAKPIAEVSEVGQNICTSKGMPCFRPKMKRLVRSISDNPSVRLASFSNSA</sequence>
<accession>A0A834YK12</accession>
<proteinExistence type="predicted"/>
<dbReference type="PANTHER" id="PTHR33699:SF2">
    <property type="entry name" value="PATHOGENIC TYPE III EFFECTOR AVIRULENCE FACTOR AVR AVRRPT-CLEAVAGE: CLEAVAGE SITE PROTEIN-RELATED"/>
    <property type="match status" value="1"/>
</dbReference>
<evidence type="ECO:0000313" key="2">
    <source>
        <dbReference type="EMBL" id="KAF8388511.1"/>
    </source>
</evidence>
<name>A0A834YK12_TETSI</name>
<gene>
    <name evidence="2" type="ORF">HHK36_027185</name>
</gene>
<evidence type="ECO:0000256" key="1">
    <source>
        <dbReference type="SAM" id="MobiDB-lite"/>
    </source>
</evidence>
<feature type="compositionally biased region" description="Pro residues" evidence="1">
    <location>
        <begin position="485"/>
        <end position="494"/>
    </location>
</feature>
<reference evidence="2 3" key="1">
    <citation type="submission" date="2020-04" db="EMBL/GenBank/DDBJ databases">
        <title>Plant Genome Project.</title>
        <authorList>
            <person name="Zhang R.-G."/>
        </authorList>
    </citation>
    <scope>NUCLEOTIDE SEQUENCE [LARGE SCALE GENOMIC DNA]</scope>
    <source>
        <strain evidence="2">YNK0</strain>
        <tissue evidence="2">Leaf</tissue>
    </source>
</reference>